<name>A0ABD1ZV92_VESSQ</name>
<comment type="caution">
    <text evidence="2">The sequence shown here is derived from an EMBL/GenBank/DDBJ whole genome shotgun (WGS) entry which is preliminary data.</text>
</comment>
<accession>A0ABD1ZV92</accession>
<feature type="region of interest" description="Disordered" evidence="1">
    <location>
        <begin position="1"/>
        <end position="89"/>
    </location>
</feature>
<proteinExistence type="predicted"/>
<organism evidence="2 3">
    <name type="scientific">Vespula squamosa</name>
    <name type="common">Southern yellow jacket</name>
    <name type="synonym">Wasp</name>
    <dbReference type="NCBI Taxonomy" id="30214"/>
    <lineage>
        <taxon>Eukaryota</taxon>
        <taxon>Metazoa</taxon>
        <taxon>Ecdysozoa</taxon>
        <taxon>Arthropoda</taxon>
        <taxon>Hexapoda</taxon>
        <taxon>Insecta</taxon>
        <taxon>Pterygota</taxon>
        <taxon>Neoptera</taxon>
        <taxon>Endopterygota</taxon>
        <taxon>Hymenoptera</taxon>
        <taxon>Apocrita</taxon>
        <taxon>Aculeata</taxon>
        <taxon>Vespoidea</taxon>
        <taxon>Vespidae</taxon>
        <taxon>Vespinae</taxon>
        <taxon>Vespula</taxon>
    </lineage>
</organism>
<evidence type="ECO:0000313" key="2">
    <source>
        <dbReference type="EMBL" id="KAL2712092.1"/>
    </source>
</evidence>
<keyword evidence="3" id="KW-1185">Reference proteome</keyword>
<sequence length="164" mass="18745">MVLPESLDSQASKEARKQGNKETRKEEGRKVRQAETGRNRQAKPTSRCETAVAVGATTAAAVKQSQEQEQQQQQQQQQQQASISRKRTWQRCSESVGERGNVGRLLCNTRQRRQATQEVLIFYEPVRRWVNVCESKAMQDDAIEMANQGERRCVIEIRGDIRSL</sequence>
<feature type="non-terminal residue" evidence="2">
    <location>
        <position position="164"/>
    </location>
</feature>
<gene>
    <name evidence="2" type="ORF">V1478_018327</name>
</gene>
<feature type="compositionally biased region" description="Basic and acidic residues" evidence="1">
    <location>
        <begin position="11"/>
        <end position="38"/>
    </location>
</feature>
<feature type="compositionally biased region" description="Low complexity" evidence="1">
    <location>
        <begin position="50"/>
        <end position="80"/>
    </location>
</feature>
<dbReference type="Proteomes" id="UP001607302">
    <property type="component" value="Unassembled WGS sequence"/>
</dbReference>
<protein>
    <submittedName>
        <fullName evidence="2">Uncharacterized protein</fullName>
    </submittedName>
</protein>
<reference evidence="2 3" key="1">
    <citation type="journal article" date="2024" name="Ann. Entomol. Soc. Am.">
        <title>Genomic analyses of the southern and eastern yellowjacket wasps (Hymenoptera: Vespidae) reveal evolutionary signatures of social life.</title>
        <authorList>
            <person name="Catto M.A."/>
            <person name="Caine P.B."/>
            <person name="Orr S.E."/>
            <person name="Hunt B.G."/>
            <person name="Goodisman M.A.D."/>
        </authorList>
    </citation>
    <scope>NUCLEOTIDE SEQUENCE [LARGE SCALE GENOMIC DNA]</scope>
    <source>
        <strain evidence="2">233</strain>
        <tissue evidence="2">Head and thorax</tissue>
    </source>
</reference>
<dbReference type="AlphaFoldDB" id="A0ABD1ZV92"/>
<evidence type="ECO:0000256" key="1">
    <source>
        <dbReference type="SAM" id="MobiDB-lite"/>
    </source>
</evidence>
<dbReference type="EMBL" id="JAUDFV010000167">
    <property type="protein sequence ID" value="KAL2712092.1"/>
    <property type="molecule type" value="Genomic_DNA"/>
</dbReference>
<evidence type="ECO:0000313" key="3">
    <source>
        <dbReference type="Proteomes" id="UP001607302"/>
    </source>
</evidence>